<feature type="compositionally biased region" description="Polar residues" evidence="2">
    <location>
        <begin position="226"/>
        <end position="246"/>
    </location>
</feature>
<feature type="coiled-coil region" evidence="1">
    <location>
        <begin position="159"/>
        <end position="186"/>
    </location>
</feature>
<evidence type="ECO:0000256" key="1">
    <source>
        <dbReference type="SAM" id="Coils"/>
    </source>
</evidence>
<dbReference type="AlphaFoldDB" id="A0AAV0Q7W5"/>
<evidence type="ECO:0000313" key="4">
    <source>
        <dbReference type="Proteomes" id="UP001154282"/>
    </source>
</evidence>
<gene>
    <name evidence="3" type="ORF">LITE_LOCUS42186</name>
</gene>
<name>A0AAV0Q7W5_9ROSI</name>
<feature type="region of interest" description="Disordered" evidence="2">
    <location>
        <begin position="210"/>
        <end position="284"/>
    </location>
</feature>
<evidence type="ECO:0000313" key="3">
    <source>
        <dbReference type="EMBL" id="CAI0541634.1"/>
    </source>
</evidence>
<protein>
    <submittedName>
        <fullName evidence="3">Uncharacterized protein</fullName>
    </submittedName>
</protein>
<proteinExistence type="predicted"/>
<keyword evidence="4" id="KW-1185">Reference proteome</keyword>
<feature type="region of interest" description="Disordered" evidence="2">
    <location>
        <begin position="1"/>
        <end position="125"/>
    </location>
</feature>
<dbReference type="PANTHER" id="PTHR34210:SF1">
    <property type="entry name" value="OS03G0274700 PROTEIN"/>
    <property type="match status" value="1"/>
</dbReference>
<dbReference type="Proteomes" id="UP001154282">
    <property type="component" value="Unassembled WGS sequence"/>
</dbReference>
<keyword evidence="1" id="KW-0175">Coiled coil</keyword>
<comment type="caution">
    <text evidence="3">The sequence shown here is derived from an EMBL/GenBank/DDBJ whole genome shotgun (WGS) entry which is preliminary data.</text>
</comment>
<evidence type="ECO:0000256" key="2">
    <source>
        <dbReference type="SAM" id="MobiDB-lite"/>
    </source>
</evidence>
<feature type="compositionally biased region" description="Low complexity" evidence="2">
    <location>
        <begin position="1"/>
        <end position="10"/>
    </location>
</feature>
<organism evidence="3 4">
    <name type="scientific">Linum tenue</name>
    <dbReference type="NCBI Taxonomy" id="586396"/>
    <lineage>
        <taxon>Eukaryota</taxon>
        <taxon>Viridiplantae</taxon>
        <taxon>Streptophyta</taxon>
        <taxon>Embryophyta</taxon>
        <taxon>Tracheophyta</taxon>
        <taxon>Spermatophyta</taxon>
        <taxon>Magnoliopsida</taxon>
        <taxon>eudicotyledons</taxon>
        <taxon>Gunneridae</taxon>
        <taxon>Pentapetalae</taxon>
        <taxon>rosids</taxon>
        <taxon>fabids</taxon>
        <taxon>Malpighiales</taxon>
        <taxon>Linaceae</taxon>
        <taxon>Linum</taxon>
    </lineage>
</organism>
<accession>A0AAV0Q7W5</accession>
<sequence>MRRQGQYADSGGTGYGGGQMQQHTSSQRVEQGSDHFQGQLEAFTPERETSYTSSKPDGQWRWVRDESKPVASQMFNEGQVVDASRTYIQGKRPESHVGLEQQGNLDPRSRSREEDMQNSYEDKPRLQTFEGLEQKFIDDIMKLAKEQSDAEDAEISRHREKIKSINDRHQEQLSALRARHASRREELLRKESQVRQHRYQQAMMDHYPNNNNSMAPGESLGYSASRAGSASINEAQQANYSGSPFDSYQEKARFLGNNARDQGYGTRGQYPAGGRVYDSGTRYY</sequence>
<dbReference type="PANTHER" id="PTHR34210">
    <property type="entry name" value="OS01G0252900 PROTEIN"/>
    <property type="match status" value="1"/>
</dbReference>
<feature type="compositionally biased region" description="Basic and acidic residues" evidence="2">
    <location>
        <begin position="107"/>
        <end position="125"/>
    </location>
</feature>
<feature type="compositionally biased region" description="Polar residues" evidence="2">
    <location>
        <begin position="23"/>
        <end position="36"/>
    </location>
</feature>
<dbReference type="EMBL" id="CAMGYJ010000009">
    <property type="protein sequence ID" value="CAI0541634.1"/>
    <property type="molecule type" value="Genomic_DNA"/>
</dbReference>
<reference evidence="3" key="1">
    <citation type="submission" date="2022-08" db="EMBL/GenBank/DDBJ databases">
        <authorList>
            <person name="Gutierrez-Valencia J."/>
        </authorList>
    </citation>
    <scope>NUCLEOTIDE SEQUENCE</scope>
</reference>